<dbReference type="RefSeq" id="WP_382365814.1">
    <property type="nucleotide sequence ID" value="NZ_JBHLWV010000028.1"/>
</dbReference>
<keyword evidence="1" id="KW-1133">Transmembrane helix</keyword>
<comment type="caution">
    <text evidence="2">The sequence shown here is derived from an EMBL/GenBank/DDBJ whole genome shotgun (WGS) entry which is preliminary data.</text>
</comment>
<accession>A0ABV6HBM2</accession>
<dbReference type="Proteomes" id="UP001589783">
    <property type="component" value="Unassembled WGS sequence"/>
</dbReference>
<feature type="transmembrane region" description="Helical" evidence="1">
    <location>
        <begin position="97"/>
        <end position="115"/>
    </location>
</feature>
<feature type="transmembrane region" description="Helical" evidence="1">
    <location>
        <begin position="6"/>
        <end position="24"/>
    </location>
</feature>
<protein>
    <submittedName>
        <fullName evidence="2">Fe-S protein</fullName>
    </submittedName>
</protein>
<evidence type="ECO:0000256" key="1">
    <source>
        <dbReference type="SAM" id="Phobius"/>
    </source>
</evidence>
<organism evidence="2 3">
    <name type="scientific">Gordonia phosphorivorans</name>
    <dbReference type="NCBI Taxonomy" id="1056982"/>
    <lineage>
        <taxon>Bacteria</taxon>
        <taxon>Bacillati</taxon>
        <taxon>Actinomycetota</taxon>
        <taxon>Actinomycetes</taxon>
        <taxon>Mycobacteriales</taxon>
        <taxon>Gordoniaceae</taxon>
        <taxon>Gordonia</taxon>
    </lineage>
</organism>
<proteinExistence type="predicted"/>
<gene>
    <name evidence="2" type="ORF">ACFFJD_15635</name>
</gene>
<evidence type="ECO:0000313" key="3">
    <source>
        <dbReference type="Proteomes" id="UP001589783"/>
    </source>
</evidence>
<keyword evidence="3" id="KW-1185">Reference proteome</keyword>
<sequence>MDVLRHVILVVHLIGFAMTLGALLEAAYRKRFEFNVPMNIGLAVSLVTGVILSAPFGDFEPNYPKIVTKVVLLVVLGAILGMGMAKQRKSGEPVGPPMFWAAVLVSVAAASVAVLW</sequence>
<name>A0ABV6HBM2_9ACTN</name>
<feature type="transmembrane region" description="Helical" evidence="1">
    <location>
        <begin position="36"/>
        <end position="54"/>
    </location>
</feature>
<reference evidence="2 3" key="1">
    <citation type="submission" date="2024-09" db="EMBL/GenBank/DDBJ databases">
        <authorList>
            <person name="Sun Q."/>
            <person name="Mori K."/>
        </authorList>
    </citation>
    <scope>NUCLEOTIDE SEQUENCE [LARGE SCALE GENOMIC DNA]</scope>
    <source>
        <strain evidence="2 3">CCM 7957</strain>
    </source>
</reference>
<keyword evidence="1" id="KW-0472">Membrane</keyword>
<feature type="transmembrane region" description="Helical" evidence="1">
    <location>
        <begin position="66"/>
        <end position="85"/>
    </location>
</feature>
<keyword evidence="1" id="KW-0812">Transmembrane</keyword>
<dbReference type="EMBL" id="JBHLWV010000028">
    <property type="protein sequence ID" value="MFC0316278.1"/>
    <property type="molecule type" value="Genomic_DNA"/>
</dbReference>
<evidence type="ECO:0000313" key="2">
    <source>
        <dbReference type="EMBL" id="MFC0316278.1"/>
    </source>
</evidence>